<sequence length="182" mass="18792">MSATPGDTVVCENPLYSTCENAGILASRLSSDVDALANVLEGGITTCGCLASKRRPVRHAVEVEEVATSRRSAKWLGVGVASCLPSGGRPVLVVVVVAASDENLVAQRVVSFGQIGDIQLAAMEELGFCNVLQLPPIACLEQLANIWRVSVSLTIALAAAFALVTSLVRALLSGFASRGVGA</sequence>
<proteinExistence type="predicted"/>
<dbReference type="AlphaFoldDB" id="A0A139IMT5"/>
<reference evidence="2 3" key="1">
    <citation type="submission" date="2015-07" db="EMBL/GenBank/DDBJ databases">
        <title>Comparative genomics of the Sigatoka disease complex on banana suggests a link between parallel evolutionary changes in Pseudocercospora fijiensis and Pseudocercospora eumusae and increased virulence on the banana host.</title>
        <authorList>
            <person name="Chang T.-C."/>
            <person name="Salvucci A."/>
            <person name="Crous P.W."/>
            <person name="Stergiopoulos I."/>
        </authorList>
    </citation>
    <scope>NUCLEOTIDE SEQUENCE [LARGE SCALE GENOMIC DNA]</scope>
    <source>
        <strain evidence="2 3">CBS 116634</strain>
    </source>
</reference>
<dbReference type="Proteomes" id="UP000073492">
    <property type="component" value="Unassembled WGS sequence"/>
</dbReference>
<gene>
    <name evidence="2" type="ORF">AC579_5523</name>
</gene>
<feature type="transmembrane region" description="Helical" evidence="1">
    <location>
        <begin position="146"/>
        <end position="168"/>
    </location>
</feature>
<keyword evidence="1" id="KW-0812">Transmembrane</keyword>
<comment type="caution">
    <text evidence="2">The sequence shown here is derived from an EMBL/GenBank/DDBJ whole genome shotgun (WGS) entry which is preliminary data.</text>
</comment>
<keyword evidence="1" id="KW-0472">Membrane</keyword>
<name>A0A139IMT5_9PEZI</name>
<accession>A0A139IMT5</accession>
<evidence type="ECO:0000313" key="3">
    <source>
        <dbReference type="Proteomes" id="UP000073492"/>
    </source>
</evidence>
<keyword evidence="3" id="KW-1185">Reference proteome</keyword>
<evidence type="ECO:0000256" key="1">
    <source>
        <dbReference type="SAM" id="Phobius"/>
    </source>
</evidence>
<evidence type="ECO:0000313" key="2">
    <source>
        <dbReference type="EMBL" id="KXT15882.1"/>
    </source>
</evidence>
<dbReference type="EMBL" id="LFZO01000048">
    <property type="protein sequence ID" value="KXT15882.1"/>
    <property type="molecule type" value="Genomic_DNA"/>
</dbReference>
<keyword evidence="1" id="KW-1133">Transmembrane helix</keyword>
<organism evidence="2 3">
    <name type="scientific">Pseudocercospora musae</name>
    <dbReference type="NCBI Taxonomy" id="113226"/>
    <lineage>
        <taxon>Eukaryota</taxon>
        <taxon>Fungi</taxon>
        <taxon>Dikarya</taxon>
        <taxon>Ascomycota</taxon>
        <taxon>Pezizomycotina</taxon>
        <taxon>Dothideomycetes</taxon>
        <taxon>Dothideomycetidae</taxon>
        <taxon>Mycosphaerellales</taxon>
        <taxon>Mycosphaerellaceae</taxon>
        <taxon>Pseudocercospora</taxon>
    </lineage>
</organism>
<protein>
    <submittedName>
        <fullName evidence="2">Uncharacterized protein</fullName>
    </submittedName>
</protein>